<proteinExistence type="predicted"/>
<name>A0A218W882_PUNGR</name>
<evidence type="ECO:0000313" key="1">
    <source>
        <dbReference type="EMBL" id="OWM68699.1"/>
    </source>
</evidence>
<comment type="caution">
    <text evidence="1">The sequence shown here is derived from an EMBL/GenBank/DDBJ whole genome shotgun (WGS) entry which is preliminary data.</text>
</comment>
<sequence>MNKAKLALHGLGSKSVEFRFVEVRITLPLIEFRTPPCPYFFLSNILAKIWEMDQIAKSKYFRGIAVNKPKVASAE</sequence>
<protein>
    <submittedName>
        <fullName evidence="1">Uncharacterized protein</fullName>
    </submittedName>
</protein>
<dbReference type="Proteomes" id="UP000197138">
    <property type="component" value="Unassembled WGS sequence"/>
</dbReference>
<accession>A0A218W882</accession>
<gene>
    <name evidence="1" type="ORF">CDL15_Pgr021440</name>
</gene>
<dbReference type="AlphaFoldDB" id="A0A218W882"/>
<evidence type="ECO:0000313" key="2">
    <source>
        <dbReference type="Proteomes" id="UP000197138"/>
    </source>
</evidence>
<reference evidence="2" key="1">
    <citation type="journal article" date="2017" name="Plant J.">
        <title>The pomegranate (Punica granatum L.) genome and the genomics of punicalagin biosynthesis.</title>
        <authorList>
            <person name="Qin G."/>
            <person name="Xu C."/>
            <person name="Ming R."/>
            <person name="Tang H."/>
            <person name="Guyot R."/>
            <person name="Kramer E.M."/>
            <person name="Hu Y."/>
            <person name="Yi X."/>
            <person name="Qi Y."/>
            <person name="Xu X."/>
            <person name="Gao Z."/>
            <person name="Pan H."/>
            <person name="Jian J."/>
            <person name="Tian Y."/>
            <person name="Yue Z."/>
            <person name="Xu Y."/>
        </authorList>
    </citation>
    <scope>NUCLEOTIDE SEQUENCE [LARGE SCALE GENOMIC DNA]</scope>
    <source>
        <strain evidence="2">cv. Dabenzi</strain>
    </source>
</reference>
<dbReference type="EMBL" id="MTKT01004947">
    <property type="protein sequence ID" value="OWM68699.1"/>
    <property type="molecule type" value="Genomic_DNA"/>
</dbReference>
<organism evidence="1 2">
    <name type="scientific">Punica granatum</name>
    <name type="common">Pomegranate</name>
    <dbReference type="NCBI Taxonomy" id="22663"/>
    <lineage>
        <taxon>Eukaryota</taxon>
        <taxon>Viridiplantae</taxon>
        <taxon>Streptophyta</taxon>
        <taxon>Embryophyta</taxon>
        <taxon>Tracheophyta</taxon>
        <taxon>Spermatophyta</taxon>
        <taxon>Magnoliopsida</taxon>
        <taxon>eudicotyledons</taxon>
        <taxon>Gunneridae</taxon>
        <taxon>Pentapetalae</taxon>
        <taxon>rosids</taxon>
        <taxon>malvids</taxon>
        <taxon>Myrtales</taxon>
        <taxon>Lythraceae</taxon>
        <taxon>Punica</taxon>
    </lineage>
</organism>